<dbReference type="SMART" id="SM00231">
    <property type="entry name" value="FA58C"/>
    <property type="match status" value="1"/>
</dbReference>
<evidence type="ECO:0000256" key="13">
    <source>
        <dbReference type="PROSITE-ProRule" id="PRU00124"/>
    </source>
</evidence>
<comment type="caution">
    <text evidence="20">The sequence shown here is derived from an EMBL/GenBank/DDBJ whole genome shotgun (WGS) entry which is preliminary data.</text>
</comment>
<evidence type="ECO:0000259" key="17">
    <source>
        <dbReference type="PROSITE" id="PS50022"/>
    </source>
</evidence>
<evidence type="ECO:0000256" key="14">
    <source>
        <dbReference type="SAM" id="Phobius"/>
    </source>
</evidence>
<evidence type="ECO:0000259" key="18">
    <source>
        <dbReference type="PROSITE" id="PS50041"/>
    </source>
</evidence>
<feature type="domain" description="F5/8 type C" evidence="17">
    <location>
        <begin position="925"/>
        <end position="1082"/>
    </location>
</feature>
<dbReference type="PROSITE" id="PS50262">
    <property type="entry name" value="G_PROTEIN_RECEP_F1_2"/>
    <property type="match status" value="1"/>
</dbReference>
<dbReference type="SUPFAM" id="SSF56436">
    <property type="entry name" value="C-type lectin-like"/>
    <property type="match status" value="1"/>
</dbReference>
<dbReference type="PROSITE" id="PS01180">
    <property type="entry name" value="CUB"/>
    <property type="match status" value="3"/>
</dbReference>
<keyword evidence="4" id="KW-0433">Leucine-rich repeat</keyword>
<feature type="disulfide bond" evidence="13">
    <location>
        <begin position="2055"/>
        <end position="2070"/>
    </location>
</feature>
<dbReference type="InterPro" id="IPR001611">
    <property type="entry name" value="Leu-rich_rpt"/>
</dbReference>
<dbReference type="CDD" id="cd15137">
    <property type="entry name" value="7tmA_Relaxin_R"/>
    <property type="match status" value="1"/>
</dbReference>
<dbReference type="Pfam" id="PF00754">
    <property type="entry name" value="F5_F8_type_C"/>
    <property type="match status" value="1"/>
</dbReference>
<gene>
    <name evidence="20" type="ORF">LARSCL_LOCUS12376</name>
</gene>
<dbReference type="Gene3D" id="2.60.120.1000">
    <property type="match status" value="2"/>
</dbReference>
<dbReference type="SUPFAM" id="SSF49854">
    <property type="entry name" value="Spermadhesin, CUB domain"/>
    <property type="match status" value="3"/>
</dbReference>
<dbReference type="SMART" id="SM01381">
    <property type="entry name" value="7TM_GPCR_Srsx"/>
    <property type="match status" value="1"/>
</dbReference>
<organism evidence="20 21">
    <name type="scientific">Larinioides sclopetarius</name>
    <dbReference type="NCBI Taxonomy" id="280406"/>
    <lineage>
        <taxon>Eukaryota</taxon>
        <taxon>Metazoa</taxon>
        <taxon>Ecdysozoa</taxon>
        <taxon>Arthropoda</taxon>
        <taxon>Chelicerata</taxon>
        <taxon>Arachnida</taxon>
        <taxon>Araneae</taxon>
        <taxon>Araneomorphae</taxon>
        <taxon>Entelegynae</taxon>
        <taxon>Araneoidea</taxon>
        <taxon>Araneidae</taxon>
        <taxon>Larinioides</taxon>
    </lineage>
</organism>
<feature type="transmembrane region" description="Helical" evidence="14">
    <location>
        <begin position="2455"/>
        <end position="2480"/>
    </location>
</feature>
<feature type="disulfide bond" evidence="13">
    <location>
        <begin position="1642"/>
        <end position="1654"/>
    </location>
</feature>
<dbReference type="InterPro" id="IPR001304">
    <property type="entry name" value="C-type_lectin-like"/>
</dbReference>
<evidence type="ECO:0000259" key="19">
    <source>
        <dbReference type="PROSITE" id="PS50262"/>
    </source>
</evidence>
<dbReference type="InterPro" id="IPR035914">
    <property type="entry name" value="Sperma_CUB_dom_sf"/>
</dbReference>
<dbReference type="Gene3D" id="3.80.10.10">
    <property type="entry name" value="Ribonuclease Inhibitor"/>
    <property type="match status" value="1"/>
</dbReference>
<keyword evidence="8" id="KW-0297">G-protein coupled receptor</keyword>
<sequence length="2731" mass="309297">MKMILFVQFFLTLPFLNTVSSQPVYGKNCREVWNNIGQKISQEYVIDVDGDGPLEPIVVYCEMNGEDDPHDVWTVLHHDLEDLTYVRGYESAGAYARNMTYGNATEDHLMALIDSSFSCQQYIRWSCKGAMFGFWYPPDLRSWWVGRHWENQYYWGGAETDSRSCGCHPYCYPTKRNSTCNCDDNPKVKWLDDEGLLLDRSRLPVLGLRFGDTGESNEAGEHLLGPLKCRATGHRAKLMGILTAPITLMTPHYGEKRSYPPPFYNYTWTVEISENETMELLFPDYDVIHYGSYNSVPGCRHIVTVKAIEENTNRTVIIARQKSPPYYASSGSKTILNITFTTCNQDENLSKDGRGFKAYIKKSECRGCDAGLGHNGGTTNCSYGCGIIASEGYPFPHLYYFSSEEDFISHQHYVHTWSLHVSGSLVVELEFKDFDVPATAASRNCTEDNGVLWIYSGKGTDTENFIGGFCNLNKEGIIHSTTSSMTLVFVTRWRKVGNGRGFLAIYRGVPKSASNNEDELVNVAEGKPTKQSSTMDGRYAFLGVDGNTNSAAGFATCTATEFERDPWWQVDLQKRYHIYGFELYSTKSENQEKAPEEGWPDGQYGLPMPVSGCPTGTGFEWETGLRYHDMQYDIVQDSKVLHWSWGMLLKGGLQKFRIPGSHLLKTAVEQHFCMKTEDSSKHKNWPPGEYCILQYGDVCPEGFDSGYITWIDTRRNASDSQVKGTLPTGNYTEETTRIFFCCRKDGSAHNMIRLPKDSPFYLLKFQKYCQKVEGMSATEEFFHFSEDVPSLQPTSSLEEVDGMDKYKKPHPSIDKGYEKGIALEYCYYDVSESLRGFRVTVDDSGLINTYTHFYDELSYSISHTEVGLFLNSYACYVYPVTMPEFTVLKVNCSQPVYGQFVTLHVYNRFDSLSFCEIKVFAKESCGQPLGLASEEIFDSAIKASSSDDVEKYSHFHTNARLNANLGWCAKHENKNPELTVDLLNITTVTGVILQGLNGAPKKTIAKKFYVFFSNDSTSWISEEEPVGKQKVYVCDQCGSSEVYNNDLPLRFNFLKGIRAKLVKIQIIESYEQPCLRLEILGCRERVKCEHTIETTEGWVKSPNYPNYYGMDKSCDWIIKPKDPGRNIELNFIVYDLAQKEDCLDSGRCRDELIVYPEFNNKSFIKSPDGKLFPKKIISKGEMRIHLSSCFRNSRSRYRGFLAKFKLVDCPGCGIGDFQCSEQHLCNSDCGTIISIGYPLNYQNNHRCGWLIRAQESRFINLTFQDFDIRGGENCQYDYLSVFDGEQNHKSNLIGRFCNEKKPPPQIISSWNTLLLEFSSDASEVGRGFSIKYTSTSFQIPQAQIDDLQAHAMKPAPNLSSIIQSLRNTYLPGSPFSKSGDQSMEAWISLLSNREQSACPSEWKYYNGNCYKVVKSREPIPWFEAEEECQKLYTNRNSHLVSILDEKENAVVHYLLINVFKAKQQSLYIGLNDYTNEGIYRWSDMNPMIFTDWAPADKTLRSQPDGGAYQDCTMVRVDSGHSTAHWHDIPCSLGRLAFNNFTGLNFGPNNHSKVHDDNEVMSSVSHYICKMKGSRTLSKVTTTLYLPELIGGNSSILDSSALEMKHKYFVCDNSELVSILLVCNEDNDCSDGSDERNCSTSECKEFNFECYDHQCISMALYCDHKKDCDDGSDEILCNFPSCSPGEYRCKNGECIPQEQRCDLLFNCHDKSDEDNCRGFCNLNSSFQCYDGTCIPGYTLCDGHTDCPGKYHEDEQFNCSRADDRKGKDEENKLCSKRSRRTCLDLYTLDNIRESGFYTIDSDGYDGSIQPFTVFCDIGPTADDVYTIIHHDSEESIYVRSNRDGPGSYSRVLVYSVGMEKIKALTNVSRNCRQNIKWECYGTGFYFDSRKPWSWWVSRDDEIMYMWGGATKNFTCGCSETGCRHSNRTCNCDGLPRFEKAVDEGNLTDKNTLPVKEVRFGYTAGTGQFGYHSIGPLICSGNAIESDEHCTNTTNYMKCSTGHYVPVAYRCIYEFDKYGYHLGCRDVTHLRNCELFVCPKDYVKCPNAYCIPTTYICDGKWDCVGGADEEKCENYTCPGQYKCFNKTSCVPLHKLCDGIKNCQEGDDELLCDLGCPENCSCSGLYVSCQRLNATVLPDNVTNEVRKLDFSHNRLDLFRTDFSKYWALGELILQFNDITVLPREAFVYLKNMYKLDLSHNSLVYIEESAFAGLRNVRILILEDNPEITDVGPGAFDGLTAEGGLALYSDSYTLCCMASPQVPLENCMAPPDEISSCEDLLRHPAQRTFLWVIGIVGLLGNMFVIFWRFTAKDAPRISSTLILSLGCADFLMGIYLIIIASVDVNYRGIYIKNSERWKRSALCKTCGFLSTVSSEVSVFTLAFITIDRLITLCFPLSLKRFSLKLTYKLIITSWVLAATMAVIPLLVEPYFEGGFYARSGVCLALHITNDRPAGWEYSIAIFFCVNFLAFVVIVSAYSYIYVNIRKSYKNMSRLMSRQSRTDKIGRQMALIVMTNSMCWFPIIIMTLLAVSGVHIPGEAFSWTAIFVLPLNSATNPLIYTISSLHFRAQLLSRFGLNSEDTKGSCVNKLSTSHTNDDKSRRMMTRDQLNSWQFRPPHGYVSLLQYLRTVPGLRPRHLLKIATSIVKTLSELHGRSYALGGIDVNAVFVSDPSDGSDEIQVYVPDFNAYKIESSRISGMPDDTAVDMEEFGLLLKKMLRVYHVVSRSNDPMQGTAC</sequence>
<dbReference type="InterPro" id="IPR023415">
    <property type="entry name" value="LDLR_class-A_CS"/>
</dbReference>
<dbReference type="GO" id="GO:0009755">
    <property type="term" value="P:hormone-mediated signaling pathway"/>
    <property type="evidence" value="ECO:0007669"/>
    <property type="project" value="TreeGrafter"/>
</dbReference>
<dbReference type="InterPro" id="IPR036055">
    <property type="entry name" value="LDL_receptor-like_sf"/>
</dbReference>
<evidence type="ECO:0000256" key="10">
    <source>
        <dbReference type="ARBA" id="ARBA00023157"/>
    </source>
</evidence>
<feature type="transmembrane region" description="Helical" evidence="14">
    <location>
        <begin position="2401"/>
        <end position="2423"/>
    </location>
</feature>
<keyword evidence="3" id="KW-1003">Cell membrane</keyword>
<feature type="disulfide bond" evidence="13">
    <location>
        <begin position="2075"/>
        <end position="2087"/>
    </location>
</feature>
<feature type="disulfide bond" evidence="13">
    <location>
        <begin position="1727"/>
        <end position="1745"/>
    </location>
</feature>
<feature type="signal peptide" evidence="15">
    <location>
        <begin position="1"/>
        <end position="21"/>
    </location>
</feature>
<proteinExistence type="inferred from homology"/>
<protein>
    <submittedName>
        <fullName evidence="20">Uncharacterized protein</fullName>
    </submittedName>
</protein>
<evidence type="ECO:0000259" key="16">
    <source>
        <dbReference type="PROSITE" id="PS01180"/>
    </source>
</evidence>
<dbReference type="Pfam" id="PF22633">
    <property type="entry name" value="F5_F8_type_C_2"/>
    <property type="match status" value="1"/>
</dbReference>
<dbReference type="GO" id="GO:0008528">
    <property type="term" value="F:G protein-coupled peptide receptor activity"/>
    <property type="evidence" value="ECO:0007669"/>
    <property type="project" value="TreeGrafter"/>
</dbReference>
<dbReference type="SMART" id="SM00369">
    <property type="entry name" value="LRR_TYP"/>
    <property type="match status" value="3"/>
</dbReference>
<keyword evidence="6" id="KW-0677">Repeat</keyword>
<dbReference type="CDD" id="cd00112">
    <property type="entry name" value="LDLa"/>
    <property type="match status" value="6"/>
</dbReference>
<dbReference type="Proteomes" id="UP001497382">
    <property type="component" value="Unassembled WGS sequence"/>
</dbReference>
<dbReference type="SMART" id="SM00192">
    <property type="entry name" value="LDLa"/>
    <property type="match status" value="6"/>
</dbReference>
<evidence type="ECO:0000256" key="3">
    <source>
        <dbReference type="ARBA" id="ARBA00022475"/>
    </source>
</evidence>
<reference evidence="20 21" key="1">
    <citation type="submission" date="2024-04" db="EMBL/GenBank/DDBJ databases">
        <authorList>
            <person name="Rising A."/>
            <person name="Reimegard J."/>
            <person name="Sonavane S."/>
            <person name="Akerstrom W."/>
            <person name="Nylinder S."/>
            <person name="Hedman E."/>
            <person name="Kallberg Y."/>
        </authorList>
    </citation>
    <scope>NUCLEOTIDE SEQUENCE [LARGE SCALE GENOMIC DNA]</scope>
</reference>
<dbReference type="InterPro" id="IPR016186">
    <property type="entry name" value="C-type_lectin-like/link_sf"/>
</dbReference>
<keyword evidence="21" id="KW-1185">Reference proteome</keyword>
<dbReference type="SMART" id="SM00042">
    <property type="entry name" value="CUB"/>
    <property type="match status" value="3"/>
</dbReference>
<dbReference type="Pfam" id="PF16977">
    <property type="entry name" value="ApeC"/>
    <property type="match status" value="1"/>
</dbReference>
<feature type="domain" description="G-protein coupled receptors family 1 profile" evidence="19">
    <location>
        <begin position="2296"/>
        <end position="2555"/>
    </location>
</feature>
<dbReference type="PROSITE" id="PS01209">
    <property type="entry name" value="LDLRA_1"/>
    <property type="match status" value="1"/>
</dbReference>
<dbReference type="SMART" id="SM00034">
    <property type="entry name" value="CLECT"/>
    <property type="match status" value="1"/>
</dbReference>
<dbReference type="InterPro" id="IPR000421">
    <property type="entry name" value="FA58C"/>
</dbReference>
<dbReference type="PROSITE" id="PS50022">
    <property type="entry name" value="FA58C_3"/>
    <property type="match status" value="1"/>
</dbReference>
<dbReference type="Pfam" id="PF13855">
    <property type="entry name" value="LRR_8"/>
    <property type="match status" value="1"/>
</dbReference>
<feature type="chain" id="PRO_5043550532" evidence="15">
    <location>
        <begin position="22"/>
        <end position="2731"/>
    </location>
</feature>
<name>A0AAV2AH70_9ARAC</name>
<dbReference type="CDD" id="cd00041">
    <property type="entry name" value="CUB"/>
    <property type="match status" value="2"/>
</dbReference>
<feature type="disulfide bond" evidence="13">
    <location>
        <begin position="2094"/>
        <end position="2109"/>
    </location>
</feature>
<feature type="disulfide bond" evidence="13">
    <location>
        <begin position="2043"/>
        <end position="2061"/>
    </location>
</feature>
<dbReference type="InterPro" id="IPR003591">
    <property type="entry name" value="Leu-rich_rpt_typical-subtyp"/>
</dbReference>
<evidence type="ECO:0000313" key="21">
    <source>
        <dbReference type="Proteomes" id="UP001497382"/>
    </source>
</evidence>
<dbReference type="SUPFAM" id="SSF56112">
    <property type="entry name" value="Protein kinase-like (PK-like)"/>
    <property type="match status" value="1"/>
</dbReference>
<feature type="transmembrane region" description="Helical" evidence="14">
    <location>
        <begin position="2374"/>
        <end position="2394"/>
    </location>
</feature>
<dbReference type="SUPFAM" id="SSF49785">
    <property type="entry name" value="Galactose-binding domain-like"/>
    <property type="match status" value="2"/>
</dbReference>
<evidence type="ECO:0000256" key="11">
    <source>
        <dbReference type="ARBA" id="ARBA00023170"/>
    </source>
</evidence>
<evidence type="ECO:0000256" key="12">
    <source>
        <dbReference type="ARBA" id="ARBA00023224"/>
    </source>
</evidence>
<dbReference type="Pfam" id="PF00001">
    <property type="entry name" value="7tm_1"/>
    <property type="match status" value="1"/>
</dbReference>
<comment type="caution">
    <text evidence="13">Lacks conserved residue(s) required for the propagation of feature annotation.</text>
</comment>
<dbReference type="Gene3D" id="2.60.120.290">
    <property type="entry name" value="Spermadhesin, CUB domain"/>
    <property type="match status" value="3"/>
</dbReference>
<feature type="disulfide bond" evidence="13">
    <location>
        <begin position="1610"/>
        <end position="1628"/>
    </location>
</feature>
<dbReference type="InterPro" id="IPR032675">
    <property type="entry name" value="LRR_dom_sf"/>
</dbReference>
<dbReference type="GO" id="GO:0007189">
    <property type="term" value="P:adenylate cyclase-activating G protein-coupled receptor signaling pathway"/>
    <property type="evidence" value="ECO:0007669"/>
    <property type="project" value="TreeGrafter"/>
</dbReference>
<evidence type="ECO:0000256" key="9">
    <source>
        <dbReference type="ARBA" id="ARBA00023136"/>
    </source>
</evidence>
<accession>A0AAV2AH70</accession>
<dbReference type="InterPro" id="IPR008979">
    <property type="entry name" value="Galactose-bd-like_sf"/>
</dbReference>
<evidence type="ECO:0000256" key="15">
    <source>
        <dbReference type="SAM" id="SignalP"/>
    </source>
</evidence>
<evidence type="ECO:0000256" key="4">
    <source>
        <dbReference type="ARBA" id="ARBA00022614"/>
    </source>
</evidence>
<dbReference type="InterPro" id="IPR011009">
    <property type="entry name" value="Kinase-like_dom_sf"/>
</dbReference>
<keyword evidence="15" id="KW-0732">Signal</keyword>
<feature type="domain" description="CUB" evidence="16">
    <location>
        <begin position="368"/>
        <end position="509"/>
    </location>
</feature>
<feature type="transmembrane region" description="Helical" evidence="14">
    <location>
        <begin position="2535"/>
        <end position="2557"/>
    </location>
</feature>
<feature type="transmembrane region" description="Helical" evidence="14">
    <location>
        <begin position="2501"/>
        <end position="2529"/>
    </location>
</feature>
<dbReference type="InterPro" id="IPR000276">
    <property type="entry name" value="GPCR_Rhodpsn"/>
</dbReference>
<dbReference type="Gene3D" id="4.10.400.10">
    <property type="entry name" value="Low-density Lipoprotein Receptor"/>
    <property type="match status" value="6"/>
</dbReference>
<dbReference type="Gene3D" id="2.60.120.260">
    <property type="entry name" value="Galactose-binding domain-like"/>
    <property type="match status" value="3"/>
</dbReference>
<keyword evidence="9 14" id="KW-0472">Membrane</keyword>
<dbReference type="InterPro" id="IPR002172">
    <property type="entry name" value="LDrepeatLR_classA_rpt"/>
</dbReference>
<feature type="domain" description="CUB" evidence="16">
    <location>
        <begin position="1219"/>
        <end position="1335"/>
    </location>
</feature>
<dbReference type="SUPFAM" id="SSF81321">
    <property type="entry name" value="Family A G protein-coupled receptor-like"/>
    <property type="match status" value="1"/>
</dbReference>
<dbReference type="SUPFAM" id="SSF52058">
    <property type="entry name" value="L domain-like"/>
    <property type="match status" value="1"/>
</dbReference>
<dbReference type="GO" id="GO:0005886">
    <property type="term" value="C:plasma membrane"/>
    <property type="evidence" value="ECO:0007669"/>
    <property type="project" value="UniProtKB-SubCell"/>
</dbReference>
<keyword evidence="12" id="KW-0807">Transducer</keyword>
<feature type="domain" description="CUB" evidence="16">
    <location>
        <begin position="1088"/>
        <end position="1207"/>
    </location>
</feature>
<feature type="domain" description="C-type lectin" evidence="18">
    <location>
        <begin position="1405"/>
        <end position="1531"/>
    </location>
</feature>
<evidence type="ECO:0000313" key="20">
    <source>
        <dbReference type="EMBL" id="CAL1283052.1"/>
    </source>
</evidence>
<dbReference type="InterPro" id="IPR017452">
    <property type="entry name" value="GPCR_Rhodpsn_7TM"/>
</dbReference>
<dbReference type="PRINTS" id="PR00261">
    <property type="entry name" value="LDLRECEPTOR"/>
</dbReference>
<dbReference type="PROSITE" id="PS50041">
    <property type="entry name" value="C_TYPE_LECTIN_2"/>
    <property type="match status" value="1"/>
</dbReference>
<feature type="disulfide bond" evidence="13">
    <location>
        <begin position="1649"/>
        <end position="1667"/>
    </location>
</feature>
<dbReference type="PANTHER" id="PTHR24372:SF77">
    <property type="entry name" value="G-PROTEIN COUPLED RECEPTORS FAMILY 1 PROFILE DOMAIN-CONTAINING PROTEIN"/>
    <property type="match status" value="1"/>
</dbReference>
<evidence type="ECO:0000256" key="5">
    <source>
        <dbReference type="ARBA" id="ARBA00022692"/>
    </source>
</evidence>
<dbReference type="PANTHER" id="PTHR24372">
    <property type="entry name" value="GLYCOPROTEIN HORMONE RECEPTOR"/>
    <property type="match status" value="1"/>
</dbReference>
<feature type="disulfide bond" evidence="13">
    <location>
        <begin position="1622"/>
        <end position="1637"/>
    </location>
</feature>
<dbReference type="SUPFAM" id="SSF57424">
    <property type="entry name" value="LDL receptor-like module"/>
    <property type="match status" value="6"/>
</dbReference>
<feature type="transmembrane region" description="Helical" evidence="14">
    <location>
        <begin position="2285"/>
        <end position="2305"/>
    </location>
</feature>
<comment type="subcellular location">
    <subcellularLocation>
        <location evidence="1">Cell membrane</location>
        <topology evidence="1">Multi-pass membrane protein</topology>
    </subcellularLocation>
</comment>
<dbReference type="EMBL" id="CAXIEN010000163">
    <property type="protein sequence ID" value="CAL1283052.1"/>
    <property type="molecule type" value="Genomic_DNA"/>
</dbReference>
<feature type="transmembrane region" description="Helical" evidence="14">
    <location>
        <begin position="2317"/>
        <end position="2338"/>
    </location>
</feature>
<dbReference type="FunFam" id="2.60.120.290:FF:000005">
    <property type="entry name" value="Procollagen C-endopeptidase enhancer 1"/>
    <property type="match status" value="1"/>
</dbReference>
<feature type="disulfide bond" evidence="13">
    <location>
        <begin position="1688"/>
        <end position="1706"/>
    </location>
</feature>
<evidence type="ECO:0000256" key="7">
    <source>
        <dbReference type="ARBA" id="ARBA00022989"/>
    </source>
</evidence>
<comment type="similarity">
    <text evidence="2">Belongs to the G-protein coupled receptor 1 family.</text>
</comment>
<keyword evidence="11" id="KW-0675">Receptor</keyword>
<keyword evidence="5 14" id="KW-0812">Transmembrane</keyword>
<keyword evidence="10 13" id="KW-1015">Disulfide bond</keyword>
<dbReference type="InterPro" id="IPR000859">
    <property type="entry name" value="CUB_dom"/>
</dbReference>
<dbReference type="InterPro" id="IPR031569">
    <property type="entry name" value="ApeC"/>
</dbReference>
<evidence type="ECO:0000256" key="1">
    <source>
        <dbReference type="ARBA" id="ARBA00004651"/>
    </source>
</evidence>
<feature type="disulfide bond" evidence="13">
    <location>
        <begin position="2036"/>
        <end position="2048"/>
    </location>
</feature>
<dbReference type="PROSITE" id="PS50068">
    <property type="entry name" value="LDLRA_2"/>
    <property type="match status" value="6"/>
</dbReference>
<dbReference type="Gene3D" id="1.20.1070.10">
    <property type="entry name" value="Rhodopsin 7-helix transmembrane proteins"/>
    <property type="match status" value="1"/>
</dbReference>
<evidence type="ECO:0000256" key="6">
    <source>
        <dbReference type="ARBA" id="ARBA00022737"/>
    </source>
</evidence>
<dbReference type="Gene3D" id="3.10.100.10">
    <property type="entry name" value="Mannose-Binding Protein A, subunit A"/>
    <property type="match status" value="1"/>
</dbReference>
<feature type="disulfide bond" evidence="13">
    <location>
        <begin position="1681"/>
        <end position="1693"/>
    </location>
</feature>
<feature type="disulfide bond" evidence="13">
    <location>
        <begin position="1700"/>
        <end position="1715"/>
    </location>
</feature>
<dbReference type="InterPro" id="IPR016187">
    <property type="entry name" value="CTDL_fold"/>
</dbReference>
<dbReference type="Pfam" id="PF00057">
    <property type="entry name" value="Ldl_recept_a"/>
    <property type="match status" value="4"/>
</dbReference>
<feature type="disulfide bond" evidence="13">
    <location>
        <begin position="1661"/>
        <end position="1676"/>
    </location>
</feature>
<evidence type="ECO:0000256" key="8">
    <source>
        <dbReference type="ARBA" id="ARBA00023040"/>
    </source>
</evidence>
<evidence type="ECO:0000256" key="2">
    <source>
        <dbReference type="ARBA" id="ARBA00010663"/>
    </source>
</evidence>
<dbReference type="Pfam" id="PF00431">
    <property type="entry name" value="CUB"/>
    <property type="match status" value="3"/>
</dbReference>
<keyword evidence="7 14" id="KW-1133">Transmembrane helix</keyword>